<evidence type="ECO:0000256" key="2">
    <source>
        <dbReference type="ARBA" id="ARBA00022679"/>
    </source>
</evidence>
<dbReference type="InterPro" id="IPR043128">
    <property type="entry name" value="Rev_trsase/Diguanyl_cyclase"/>
</dbReference>
<dbReference type="FunFam" id="3.10.10.10:FF:000007">
    <property type="entry name" value="Retrovirus-related Pol polyprotein from transposon 17.6-like Protein"/>
    <property type="match status" value="1"/>
</dbReference>
<protein>
    <recommendedName>
        <fullName evidence="8">Reverse transcriptase domain-containing protein</fullName>
    </recommendedName>
</protein>
<reference evidence="9 10" key="1">
    <citation type="journal article" date="2015" name="Proc. Natl. Acad. Sci. U.S.A.">
        <title>The resurrection genome of Boea hygrometrica: A blueprint for survival of dehydration.</title>
        <authorList>
            <person name="Xiao L."/>
            <person name="Yang G."/>
            <person name="Zhang L."/>
            <person name="Yang X."/>
            <person name="Zhao S."/>
            <person name="Ji Z."/>
            <person name="Zhou Q."/>
            <person name="Hu M."/>
            <person name="Wang Y."/>
            <person name="Chen M."/>
            <person name="Xu Y."/>
            <person name="Jin H."/>
            <person name="Xiao X."/>
            <person name="Hu G."/>
            <person name="Bao F."/>
            <person name="Hu Y."/>
            <person name="Wan P."/>
            <person name="Li L."/>
            <person name="Deng X."/>
            <person name="Kuang T."/>
            <person name="Xiang C."/>
            <person name="Zhu J.K."/>
            <person name="Oliver M.J."/>
            <person name="He Y."/>
        </authorList>
    </citation>
    <scope>NUCLEOTIDE SEQUENCE [LARGE SCALE GENOMIC DNA]</scope>
    <source>
        <strain evidence="10">cv. XS01</strain>
    </source>
</reference>
<feature type="domain" description="Reverse transcriptase" evidence="8">
    <location>
        <begin position="234"/>
        <end position="363"/>
    </location>
</feature>
<dbReference type="OrthoDB" id="779804at2759"/>
<dbReference type="Pfam" id="PF00078">
    <property type="entry name" value="RVT_1"/>
    <property type="match status" value="1"/>
</dbReference>
<dbReference type="AlphaFoldDB" id="A0A2Z7CDG7"/>
<evidence type="ECO:0000256" key="5">
    <source>
        <dbReference type="ARBA" id="ARBA00022759"/>
    </source>
</evidence>
<dbReference type="GO" id="GO:0004519">
    <property type="term" value="F:endonuclease activity"/>
    <property type="evidence" value="ECO:0007669"/>
    <property type="project" value="UniProtKB-KW"/>
</dbReference>
<organism evidence="9 10">
    <name type="scientific">Dorcoceras hygrometricum</name>
    <dbReference type="NCBI Taxonomy" id="472368"/>
    <lineage>
        <taxon>Eukaryota</taxon>
        <taxon>Viridiplantae</taxon>
        <taxon>Streptophyta</taxon>
        <taxon>Embryophyta</taxon>
        <taxon>Tracheophyta</taxon>
        <taxon>Spermatophyta</taxon>
        <taxon>Magnoliopsida</taxon>
        <taxon>eudicotyledons</taxon>
        <taxon>Gunneridae</taxon>
        <taxon>Pentapetalae</taxon>
        <taxon>asterids</taxon>
        <taxon>lamiids</taxon>
        <taxon>Lamiales</taxon>
        <taxon>Gesneriaceae</taxon>
        <taxon>Didymocarpoideae</taxon>
        <taxon>Trichosporeae</taxon>
        <taxon>Loxocarpinae</taxon>
        <taxon>Dorcoceras</taxon>
    </lineage>
</organism>
<evidence type="ECO:0000256" key="3">
    <source>
        <dbReference type="ARBA" id="ARBA00022695"/>
    </source>
</evidence>
<gene>
    <name evidence="9" type="ORF">F511_10132</name>
</gene>
<keyword evidence="4" id="KW-0540">Nuclease</keyword>
<keyword evidence="5" id="KW-0255">Endonuclease</keyword>
<evidence type="ECO:0000259" key="8">
    <source>
        <dbReference type="Pfam" id="PF00078"/>
    </source>
</evidence>
<evidence type="ECO:0000256" key="6">
    <source>
        <dbReference type="ARBA" id="ARBA00022801"/>
    </source>
</evidence>
<keyword evidence="2" id="KW-0808">Transferase</keyword>
<evidence type="ECO:0000256" key="1">
    <source>
        <dbReference type="ARBA" id="ARBA00022670"/>
    </source>
</evidence>
<proteinExistence type="predicted"/>
<dbReference type="InterPro" id="IPR043502">
    <property type="entry name" value="DNA/RNA_pol_sf"/>
</dbReference>
<dbReference type="PANTHER" id="PTHR24559:SF444">
    <property type="entry name" value="REVERSE TRANSCRIPTASE DOMAIN-CONTAINING PROTEIN"/>
    <property type="match status" value="1"/>
</dbReference>
<dbReference type="SUPFAM" id="SSF56672">
    <property type="entry name" value="DNA/RNA polymerases"/>
    <property type="match status" value="1"/>
</dbReference>
<evidence type="ECO:0000256" key="7">
    <source>
        <dbReference type="ARBA" id="ARBA00022918"/>
    </source>
</evidence>
<keyword evidence="1" id="KW-0645">Protease</keyword>
<accession>A0A2Z7CDG7</accession>
<keyword evidence="6" id="KW-0378">Hydrolase</keyword>
<keyword evidence="10" id="KW-1185">Reference proteome</keyword>
<evidence type="ECO:0000313" key="10">
    <source>
        <dbReference type="Proteomes" id="UP000250235"/>
    </source>
</evidence>
<dbReference type="Gene3D" id="3.10.10.10">
    <property type="entry name" value="HIV Type 1 Reverse Transcriptase, subunit A, domain 1"/>
    <property type="match status" value="1"/>
</dbReference>
<dbReference type="GO" id="GO:0003964">
    <property type="term" value="F:RNA-directed DNA polymerase activity"/>
    <property type="evidence" value="ECO:0007669"/>
    <property type="project" value="UniProtKB-KW"/>
</dbReference>
<dbReference type="CDD" id="cd01647">
    <property type="entry name" value="RT_LTR"/>
    <property type="match status" value="1"/>
</dbReference>
<evidence type="ECO:0000256" key="4">
    <source>
        <dbReference type="ARBA" id="ARBA00022722"/>
    </source>
</evidence>
<keyword evidence="3" id="KW-0548">Nucleotidyltransferase</keyword>
<dbReference type="GO" id="GO:0006508">
    <property type="term" value="P:proteolysis"/>
    <property type="evidence" value="ECO:0007669"/>
    <property type="project" value="UniProtKB-KW"/>
</dbReference>
<dbReference type="InterPro" id="IPR053134">
    <property type="entry name" value="RNA-dir_DNA_polymerase"/>
</dbReference>
<dbReference type="Gene3D" id="3.30.70.270">
    <property type="match status" value="2"/>
</dbReference>
<dbReference type="Proteomes" id="UP000250235">
    <property type="component" value="Unassembled WGS sequence"/>
</dbReference>
<evidence type="ECO:0000313" key="9">
    <source>
        <dbReference type="EMBL" id="KZV45101.1"/>
    </source>
</evidence>
<dbReference type="GO" id="GO:0008233">
    <property type="term" value="F:peptidase activity"/>
    <property type="evidence" value="ECO:0007669"/>
    <property type="project" value="UniProtKB-KW"/>
</dbReference>
<sequence length="409" mass="46708">MGTNNPQQRPSLSIYKTLNCCYQQERISTDKISRRILFNQQPAAASSNDNQGPLMQIKTASQRLTQTTSHKIRHPIFQQLGAITKCDNKPRLNPQNDVASTNPNDDVLYPLQELSPDRYKSAVASQNVTVSKSYSALLLKSTPDLAETDLGQASFELAGRQCNVVLGISERWSMLVSDLAFLATPLLKTSVSSENEREEAKVHRCSRTGRFGSSAQVVLRKATVKNKYLLPWINDFFDQFKGSAVYSKIDLRSRYHQLCIREEDVVKTAFRTRYGHYEFLVMPFGLTNAPAFFMDLMNRYFREFIDQFVIVFIDDILVYSKTPMQHKENLRLVLQTLRDSQLYAKFSKCEFWLDRVVFLGHVISAAGISVDPSKVDAVVNWERPKNVSEIRSFLGLASYYRCFIEGFLV</sequence>
<keyword evidence="7" id="KW-0695">RNA-directed DNA polymerase</keyword>
<dbReference type="PANTHER" id="PTHR24559">
    <property type="entry name" value="TRANSPOSON TY3-I GAG-POL POLYPROTEIN"/>
    <property type="match status" value="1"/>
</dbReference>
<name>A0A2Z7CDG7_9LAMI</name>
<dbReference type="InterPro" id="IPR000477">
    <property type="entry name" value="RT_dom"/>
</dbReference>
<dbReference type="EMBL" id="KQ996427">
    <property type="protein sequence ID" value="KZV45101.1"/>
    <property type="molecule type" value="Genomic_DNA"/>
</dbReference>